<evidence type="ECO:0000259" key="8">
    <source>
        <dbReference type="PROSITE" id="PS50192"/>
    </source>
</evidence>
<evidence type="ECO:0000256" key="5">
    <source>
        <dbReference type="PROSITE-ProRule" id="PRU00284"/>
    </source>
</evidence>
<dbReference type="Pfam" id="PF00015">
    <property type="entry name" value="MCPsignal"/>
    <property type="match status" value="1"/>
</dbReference>
<dbReference type="SUPFAM" id="SSF58104">
    <property type="entry name" value="Methyl-accepting chemotaxis protein (MCP) signaling domain"/>
    <property type="match status" value="1"/>
</dbReference>
<dbReference type="PROSITE" id="PS50885">
    <property type="entry name" value="HAMP"/>
    <property type="match status" value="1"/>
</dbReference>
<sequence>MMANLSISKKLWVAFAAVIGVTLLSAGFTLLQSRDVVRGLEESGRRAAGLATVETWRTTVAETHEAMLSYINSGEVAFADEVLAGFRRMEATEQSARTVATPGTALAGNLAGVAGLVAEWRRDIAEAQLREMTDPLTYDLARLREMSMQSNRLWRAIGSGFADISAKTRAAIAEQRSHQLRELNFQMYVSLGSAVTILLVSVGMAVAMRHGVALPVRRLAATTSRLKDSDWTVTIEGTGRGDEIGDMAKALQVFRDQGERNEVIEAERVRDAEAKARRAEEITNAVRGFRGQSSALLAQLSEAGIKLDGAATSLDSVVGASFSYTRTVNDAAMATGLSVKSVAAAVEEMTASIQDISSQLQNVSHLTRTTTEATDTATGKVDGLKARSDEIHQVVDLINGIAGQINLLALNATIEAARAGDAGKGFAVVAHEVKQLADQTAKATEDIGRVIGQVSDEVDEVVGAINLISRSIAQVNANAAAVASAVEEQSAALGEISRNVNEVSEQTTGVADNVQGVENKVGETRDVATNVNQLSKALQASSKDLSGSIDEFIGAVANDDHGTRTAI</sequence>
<evidence type="ECO:0008006" key="12">
    <source>
        <dbReference type="Google" id="ProtNLM"/>
    </source>
</evidence>
<dbReference type="Gene3D" id="6.10.340.10">
    <property type="match status" value="1"/>
</dbReference>
<dbReference type="EMBL" id="QHHQ01000001">
    <property type="protein sequence ID" value="RAI03603.1"/>
    <property type="molecule type" value="Genomic_DNA"/>
</dbReference>
<reference evidence="10 11" key="1">
    <citation type="submission" date="2018-05" db="EMBL/GenBank/DDBJ databases">
        <title>Acuticoccus sediminis sp. nov., isolated from deep-sea sediment of Indian Ocean.</title>
        <authorList>
            <person name="Liu X."/>
            <person name="Lai Q."/>
            <person name="Du Y."/>
            <person name="Sun F."/>
            <person name="Zhang X."/>
            <person name="Wang S."/>
            <person name="Shao Z."/>
        </authorList>
    </citation>
    <scope>NUCLEOTIDE SEQUENCE [LARGE SCALE GENOMIC DNA]</scope>
    <source>
        <strain evidence="10 11">PTG4-2</strain>
    </source>
</reference>
<keyword evidence="6" id="KW-1133">Transmembrane helix</keyword>
<comment type="caution">
    <text evidence="10">The sequence shown here is derived from an EMBL/GenBank/DDBJ whole genome shotgun (WGS) entry which is preliminary data.</text>
</comment>
<evidence type="ECO:0000313" key="11">
    <source>
        <dbReference type="Proteomes" id="UP000249590"/>
    </source>
</evidence>
<keyword evidence="6" id="KW-0812">Transmembrane</keyword>
<dbReference type="GO" id="GO:0006935">
    <property type="term" value="P:chemotaxis"/>
    <property type="evidence" value="ECO:0007669"/>
    <property type="project" value="InterPro"/>
</dbReference>
<dbReference type="AlphaFoldDB" id="A0A8B2NW61"/>
<dbReference type="Pfam" id="PF00672">
    <property type="entry name" value="HAMP"/>
    <property type="match status" value="1"/>
</dbReference>
<name>A0A8B2NW61_9HYPH</name>
<dbReference type="PRINTS" id="PR00260">
    <property type="entry name" value="CHEMTRNSDUCR"/>
</dbReference>
<evidence type="ECO:0000313" key="10">
    <source>
        <dbReference type="EMBL" id="RAI03603.1"/>
    </source>
</evidence>
<feature type="transmembrane region" description="Helical" evidence="6">
    <location>
        <begin position="12"/>
        <end position="31"/>
    </location>
</feature>
<accession>A0A8B2NW61</accession>
<feature type="domain" description="Methyl-accepting transducer" evidence="7">
    <location>
        <begin position="271"/>
        <end position="535"/>
    </location>
</feature>
<dbReference type="GO" id="GO:0007165">
    <property type="term" value="P:signal transduction"/>
    <property type="evidence" value="ECO:0007669"/>
    <property type="project" value="UniProtKB-KW"/>
</dbReference>
<dbReference type="SMART" id="SM00304">
    <property type="entry name" value="HAMP"/>
    <property type="match status" value="3"/>
</dbReference>
<dbReference type="PANTHER" id="PTHR32089">
    <property type="entry name" value="METHYL-ACCEPTING CHEMOTAXIS PROTEIN MCPB"/>
    <property type="match status" value="1"/>
</dbReference>
<dbReference type="InterPro" id="IPR004089">
    <property type="entry name" value="MCPsignal_dom"/>
</dbReference>
<dbReference type="PROSITE" id="PS50192">
    <property type="entry name" value="T_SNARE"/>
    <property type="match status" value="1"/>
</dbReference>
<feature type="domain" description="HAMP" evidence="9">
    <location>
        <begin position="210"/>
        <end position="263"/>
    </location>
</feature>
<dbReference type="PROSITE" id="PS50111">
    <property type="entry name" value="CHEMOTAXIS_TRANSDUC_2"/>
    <property type="match status" value="1"/>
</dbReference>
<dbReference type="GO" id="GO:0004888">
    <property type="term" value="F:transmembrane signaling receptor activity"/>
    <property type="evidence" value="ECO:0007669"/>
    <property type="project" value="InterPro"/>
</dbReference>
<evidence type="ECO:0000256" key="6">
    <source>
        <dbReference type="SAM" id="Phobius"/>
    </source>
</evidence>
<dbReference type="Gene3D" id="1.10.287.950">
    <property type="entry name" value="Methyl-accepting chemotaxis protein"/>
    <property type="match status" value="1"/>
</dbReference>
<dbReference type="GO" id="GO:0005886">
    <property type="term" value="C:plasma membrane"/>
    <property type="evidence" value="ECO:0007669"/>
    <property type="project" value="UniProtKB-SubCell"/>
</dbReference>
<comment type="subcellular location">
    <subcellularLocation>
        <location evidence="1">Cell inner membrane</location>
        <topology evidence="1">Multi-pass membrane protein</topology>
    </subcellularLocation>
</comment>
<evidence type="ECO:0000256" key="2">
    <source>
        <dbReference type="ARBA" id="ARBA00022519"/>
    </source>
</evidence>
<keyword evidence="3 5" id="KW-0807">Transducer</keyword>
<evidence type="ECO:0000259" key="7">
    <source>
        <dbReference type="PROSITE" id="PS50111"/>
    </source>
</evidence>
<organism evidence="10 11">
    <name type="scientific">Acuticoccus sediminis</name>
    <dbReference type="NCBI Taxonomy" id="2184697"/>
    <lineage>
        <taxon>Bacteria</taxon>
        <taxon>Pseudomonadati</taxon>
        <taxon>Pseudomonadota</taxon>
        <taxon>Alphaproteobacteria</taxon>
        <taxon>Hyphomicrobiales</taxon>
        <taxon>Amorphaceae</taxon>
        <taxon>Acuticoccus</taxon>
    </lineage>
</organism>
<evidence type="ECO:0000259" key="9">
    <source>
        <dbReference type="PROSITE" id="PS50885"/>
    </source>
</evidence>
<feature type="domain" description="T-SNARE coiled-coil homology" evidence="8">
    <location>
        <begin position="455"/>
        <end position="517"/>
    </location>
</feature>
<dbReference type="OrthoDB" id="354287at2"/>
<comment type="similarity">
    <text evidence="4">Belongs to the methyl-accepting chemotaxis (MCP) protein family.</text>
</comment>
<keyword evidence="2" id="KW-0997">Cell inner membrane</keyword>
<keyword evidence="6" id="KW-0472">Membrane</keyword>
<dbReference type="InterPro" id="IPR003660">
    <property type="entry name" value="HAMP_dom"/>
</dbReference>
<dbReference type="SMART" id="SM00283">
    <property type="entry name" value="MA"/>
    <property type="match status" value="1"/>
</dbReference>
<protein>
    <recommendedName>
        <fullName evidence="12">Methyl-accepting chemotaxis protein</fullName>
    </recommendedName>
</protein>
<dbReference type="InterPro" id="IPR004090">
    <property type="entry name" value="Chemotax_Me-accpt_rcpt"/>
</dbReference>
<evidence type="ECO:0000256" key="1">
    <source>
        <dbReference type="ARBA" id="ARBA00004429"/>
    </source>
</evidence>
<dbReference type="CDD" id="cd06225">
    <property type="entry name" value="HAMP"/>
    <property type="match status" value="1"/>
</dbReference>
<keyword evidence="11" id="KW-1185">Reference proteome</keyword>
<proteinExistence type="inferred from homology"/>
<dbReference type="PANTHER" id="PTHR32089:SF112">
    <property type="entry name" value="LYSOZYME-LIKE PROTEIN-RELATED"/>
    <property type="match status" value="1"/>
</dbReference>
<gene>
    <name evidence="10" type="ORF">DLJ53_03700</name>
</gene>
<evidence type="ECO:0000256" key="3">
    <source>
        <dbReference type="ARBA" id="ARBA00023224"/>
    </source>
</evidence>
<dbReference type="InterPro" id="IPR000727">
    <property type="entry name" value="T_SNARE_dom"/>
</dbReference>
<keyword evidence="2" id="KW-1003">Cell membrane</keyword>
<evidence type="ECO:0000256" key="4">
    <source>
        <dbReference type="ARBA" id="ARBA00029447"/>
    </source>
</evidence>
<dbReference type="RefSeq" id="WP_111342445.1">
    <property type="nucleotide sequence ID" value="NZ_QHHQ01000001.1"/>
</dbReference>
<dbReference type="Proteomes" id="UP000249590">
    <property type="component" value="Unassembled WGS sequence"/>
</dbReference>